<dbReference type="AlphaFoldDB" id="A0A9X2FE34"/>
<dbReference type="InterPro" id="IPR003423">
    <property type="entry name" value="OMP_efflux"/>
</dbReference>
<reference evidence="3" key="1">
    <citation type="submission" date="2022-06" db="EMBL/GenBank/DDBJ databases">
        <title>Aeoliella straminimaris, a novel planctomycete from sediments.</title>
        <authorList>
            <person name="Vitorino I.R."/>
            <person name="Lage O.M."/>
        </authorList>
    </citation>
    <scope>NUCLEOTIDE SEQUENCE</scope>
    <source>
        <strain evidence="3">ICT_H6.2</strain>
    </source>
</reference>
<organism evidence="3 4">
    <name type="scientific">Aeoliella straminimaris</name>
    <dbReference type="NCBI Taxonomy" id="2954799"/>
    <lineage>
        <taxon>Bacteria</taxon>
        <taxon>Pseudomonadati</taxon>
        <taxon>Planctomycetota</taxon>
        <taxon>Planctomycetia</taxon>
        <taxon>Pirellulales</taxon>
        <taxon>Lacipirellulaceae</taxon>
        <taxon>Aeoliella</taxon>
    </lineage>
</organism>
<comment type="caution">
    <text evidence="3">The sequence shown here is derived from an EMBL/GenBank/DDBJ whole genome shotgun (WGS) entry which is preliminary data.</text>
</comment>
<dbReference type="PROSITE" id="PS51257">
    <property type="entry name" value="PROKAR_LIPOPROTEIN"/>
    <property type="match status" value="1"/>
</dbReference>
<accession>A0A9X2FE34</accession>
<keyword evidence="2" id="KW-0564">Palmitate</keyword>
<dbReference type="Proteomes" id="UP001155241">
    <property type="component" value="Unassembled WGS sequence"/>
</dbReference>
<evidence type="ECO:0000256" key="2">
    <source>
        <dbReference type="RuleBase" id="RU362097"/>
    </source>
</evidence>
<dbReference type="GO" id="GO:0015562">
    <property type="term" value="F:efflux transmembrane transporter activity"/>
    <property type="evidence" value="ECO:0007669"/>
    <property type="project" value="InterPro"/>
</dbReference>
<dbReference type="SUPFAM" id="SSF56954">
    <property type="entry name" value="Outer membrane efflux proteins (OEP)"/>
    <property type="match status" value="1"/>
</dbReference>
<evidence type="ECO:0000313" key="4">
    <source>
        <dbReference type="Proteomes" id="UP001155241"/>
    </source>
</evidence>
<proteinExistence type="inferred from homology"/>
<comment type="similarity">
    <text evidence="1 2">Belongs to the outer membrane factor (OMF) (TC 1.B.17) family.</text>
</comment>
<protein>
    <submittedName>
        <fullName evidence="3">Efflux transporter outer membrane subunit</fullName>
    </submittedName>
</protein>
<name>A0A9X2FE34_9BACT</name>
<keyword evidence="2" id="KW-0449">Lipoprotein</keyword>
<keyword evidence="4" id="KW-1185">Reference proteome</keyword>
<keyword evidence="2" id="KW-0472">Membrane</keyword>
<dbReference type="Gene3D" id="2.20.200.10">
    <property type="entry name" value="Outer membrane efflux proteins (OEP)"/>
    <property type="match status" value="1"/>
</dbReference>
<dbReference type="PANTHER" id="PTHR30203:SF31">
    <property type="entry name" value="RND EFFLUX SYSTEM, OUTER MEMBRANE LIPOPROTEIN, NODT"/>
    <property type="match status" value="1"/>
</dbReference>
<comment type="subcellular location">
    <subcellularLocation>
        <location evidence="2">Cell membrane</location>
        <topology evidence="2">Lipid-anchor</topology>
    </subcellularLocation>
</comment>
<dbReference type="Gene3D" id="1.20.1600.10">
    <property type="entry name" value="Outer membrane efflux proteins (OEP)"/>
    <property type="match status" value="1"/>
</dbReference>
<evidence type="ECO:0000256" key="1">
    <source>
        <dbReference type="ARBA" id="ARBA00007613"/>
    </source>
</evidence>
<dbReference type="Pfam" id="PF02321">
    <property type="entry name" value="OEP"/>
    <property type="match status" value="2"/>
</dbReference>
<keyword evidence="2" id="KW-1134">Transmembrane beta strand</keyword>
<evidence type="ECO:0000313" key="3">
    <source>
        <dbReference type="EMBL" id="MCO6046518.1"/>
    </source>
</evidence>
<dbReference type="RefSeq" id="WP_252854633.1">
    <property type="nucleotide sequence ID" value="NZ_JAMXLR010000074.1"/>
</dbReference>
<gene>
    <name evidence="3" type="ORF">NG895_21685</name>
</gene>
<dbReference type="GO" id="GO:0005886">
    <property type="term" value="C:plasma membrane"/>
    <property type="evidence" value="ECO:0007669"/>
    <property type="project" value="UniProtKB-SubCell"/>
</dbReference>
<dbReference type="NCBIfam" id="TIGR01845">
    <property type="entry name" value="outer_NodT"/>
    <property type="match status" value="1"/>
</dbReference>
<keyword evidence="2" id="KW-0812">Transmembrane</keyword>
<dbReference type="EMBL" id="JAMXLR010000074">
    <property type="protein sequence ID" value="MCO6046518.1"/>
    <property type="molecule type" value="Genomic_DNA"/>
</dbReference>
<dbReference type="InterPro" id="IPR010131">
    <property type="entry name" value="MdtP/NodT-like"/>
</dbReference>
<sequence>MTSCRLRPKRLRPWYAGLTMAVLLSCTGCKGIPGTSFSEWWRQGFKVGPEYCEPAAPMSPQWIDADDQRVTDGFPAVADWWNQFDDPLLNGLVQSAYRQNISLREAGMRVLEVRAQRGIAVGGLFPQAQSLDAQFSRTQLSGSIANDLSTALPDFSRDFNDWSVSGNLSWELDFWGRFRRSIEAAEARLDASVEEYDDVLTSLVAEVASTYVRIRTLQQKLAYAKQSVELQRGSLKIAESRYVNGAVTQVDVEQAKLVLSRTEALIPQLNAGIRKENNQLCVLLGIPTTDLLPGLGDAPIPKAPVNVALGVPAEMLRRRPDVRRAEREVAAQSARIGVAVAELYPSFSLNGSIGYQSAQLDRLFVPASNVGVIAPTINWDVLNYGRLKNNVRVHQARMQQAALAYQDTVLRANREAEDGITDFLNSHNATLHLKDSVAAAERSSELLMIQYKQGAIGYNRVFTVQDILVQQQQVYATAQGDIALGLIQIYRALGGGWQIRFGAGSEAPVTAEMIDPTEPIEAIEPAPVPQADVAS</sequence>
<dbReference type="PANTHER" id="PTHR30203">
    <property type="entry name" value="OUTER MEMBRANE CATION EFFLUX PROTEIN"/>
    <property type="match status" value="1"/>
</dbReference>